<organism evidence="2 3">
    <name type="scientific">Psychromarinibacter halotolerans</name>
    <dbReference type="NCBI Taxonomy" id="1775175"/>
    <lineage>
        <taxon>Bacteria</taxon>
        <taxon>Pseudomonadati</taxon>
        <taxon>Pseudomonadota</taxon>
        <taxon>Alphaproteobacteria</taxon>
        <taxon>Rhodobacterales</taxon>
        <taxon>Paracoccaceae</taxon>
        <taxon>Psychromarinibacter</taxon>
    </lineage>
</organism>
<dbReference type="NCBIfam" id="TIGR02246">
    <property type="entry name" value="SgcJ/EcaC family oxidoreductase"/>
    <property type="match status" value="1"/>
</dbReference>
<evidence type="ECO:0000313" key="3">
    <source>
        <dbReference type="Proteomes" id="UP001595632"/>
    </source>
</evidence>
<evidence type="ECO:0000313" key="2">
    <source>
        <dbReference type="EMBL" id="MFC3143294.1"/>
    </source>
</evidence>
<gene>
    <name evidence="2" type="ORF">ACFOGP_11270</name>
</gene>
<feature type="domain" description="DUF4440" evidence="1">
    <location>
        <begin position="11"/>
        <end position="120"/>
    </location>
</feature>
<reference evidence="3" key="1">
    <citation type="journal article" date="2019" name="Int. J. Syst. Evol. Microbiol.">
        <title>The Global Catalogue of Microorganisms (GCM) 10K type strain sequencing project: providing services to taxonomists for standard genome sequencing and annotation.</title>
        <authorList>
            <consortium name="The Broad Institute Genomics Platform"/>
            <consortium name="The Broad Institute Genome Sequencing Center for Infectious Disease"/>
            <person name="Wu L."/>
            <person name="Ma J."/>
        </authorList>
    </citation>
    <scope>NUCLEOTIDE SEQUENCE [LARGE SCALE GENOMIC DNA]</scope>
    <source>
        <strain evidence="3">KCTC 52366</strain>
    </source>
</reference>
<comment type="caution">
    <text evidence="2">The sequence shown here is derived from an EMBL/GenBank/DDBJ whole genome shotgun (WGS) entry which is preliminary data.</text>
</comment>
<dbReference type="InterPro" id="IPR011944">
    <property type="entry name" value="Steroid_delta5-4_isomerase"/>
</dbReference>
<dbReference type="Proteomes" id="UP001595632">
    <property type="component" value="Unassembled WGS sequence"/>
</dbReference>
<name>A0ABV7GNX1_9RHOB</name>
<protein>
    <submittedName>
        <fullName evidence="2">YybH family protein</fullName>
    </submittedName>
</protein>
<dbReference type="SUPFAM" id="SSF54427">
    <property type="entry name" value="NTF2-like"/>
    <property type="match status" value="1"/>
</dbReference>
<dbReference type="InterPro" id="IPR027843">
    <property type="entry name" value="DUF4440"/>
</dbReference>
<dbReference type="Gene3D" id="3.10.450.50">
    <property type="match status" value="1"/>
</dbReference>
<sequence length="148" mass="16123">MSLTSPEDMPAAFARAWMARDAGALAALFAEDADFVNVVGIWWEDRPAIEAAHGYALGSFFADSRLVPGRVKLRRLGDNVAVVHCRFLLTGQRRPGGGAAGRRSTIICFVMQRTAEGWRCVTAQNTDIVPGAETQLADETGLKPQDYR</sequence>
<proteinExistence type="predicted"/>
<keyword evidence="3" id="KW-1185">Reference proteome</keyword>
<dbReference type="RefSeq" id="WP_275633265.1">
    <property type="nucleotide sequence ID" value="NZ_JARGYD010000004.1"/>
</dbReference>
<evidence type="ECO:0000259" key="1">
    <source>
        <dbReference type="Pfam" id="PF14534"/>
    </source>
</evidence>
<dbReference type="Pfam" id="PF14534">
    <property type="entry name" value="DUF4440"/>
    <property type="match status" value="1"/>
</dbReference>
<dbReference type="EMBL" id="JBHRTB010000010">
    <property type="protein sequence ID" value="MFC3143294.1"/>
    <property type="molecule type" value="Genomic_DNA"/>
</dbReference>
<dbReference type="InterPro" id="IPR032710">
    <property type="entry name" value="NTF2-like_dom_sf"/>
</dbReference>
<accession>A0ABV7GNX1</accession>